<dbReference type="Pfam" id="PF03171">
    <property type="entry name" value="2OG-FeII_Oxy"/>
    <property type="match status" value="1"/>
</dbReference>
<dbReference type="PANTHER" id="PTHR47990">
    <property type="entry name" value="2-OXOGLUTARATE (2OG) AND FE(II)-DEPENDENT OXYGENASE SUPERFAMILY PROTEIN-RELATED"/>
    <property type="match status" value="1"/>
</dbReference>
<reference evidence="5 6" key="1">
    <citation type="submission" date="2024-04" db="EMBL/GenBank/DDBJ databases">
        <authorList>
            <person name="Fracassetti M."/>
        </authorList>
    </citation>
    <scope>NUCLEOTIDE SEQUENCE [LARGE SCALE GENOMIC DNA]</scope>
</reference>
<dbReference type="InterPro" id="IPR005123">
    <property type="entry name" value="Oxoglu/Fe-dep_dioxygenase_dom"/>
</dbReference>
<accession>A0AAV2G9V5</accession>
<sequence length="330" mass="36591">MVQSSSGSSSSSASAGNGIPVVDLSPFLTAADETGKKKRKAMEAVKEACSEYGFFQIINHGVPTTLMDRALQLSSTFFDFPDDEKRNFSAPPGAPLPAGYSRQPLHSPDKNEYLLMFPPSSPFNVSLTRPSELGDVAEEVFSCLSKTGSLIEGIINDCLGLPAGFLSEYNSDRNWDFMTALRYFPATEEEDNGIAPHQDGNCVTFVFQDEAGGLEVCRNGVSWIPATPQPGAIVVNVGDVIQVLSNNKFKSATHRVIRPKGRSRYSYAFFYNLLGEKMVEPLLQFTEHLGELPKYRKFQYGEYMQLRMRNKSHPPENPQDVIHITHYSIN</sequence>
<proteinExistence type="inferred from homology"/>
<dbReference type="GO" id="GO:0016491">
    <property type="term" value="F:oxidoreductase activity"/>
    <property type="evidence" value="ECO:0007669"/>
    <property type="project" value="UniProtKB-KW"/>
</dbReference>
<dbReference type="InterPro" id="IPR026992">
    <property type="entry name" value="DIOX_N"/>
</dbReference>
<name>A0AAV2G9V5_9ROSI</name>
<gene>
    <name evidence="5" type="ORF">LTRI10_LOCUS46031</name>
</gene>
<dbReference type="InterPro" id="IPR044861">
    <property type="entry name" value="IPNS-like_FE2OG_OXY"/>
</dbReference>
<evidence type="ECO:0000256" key="1">
    <source>
        <dbReference type="ARBA" id="ARBA00022723"/>
    </source>
</evidence>
<evidence type="ECO:0000259" key="4">
    <source>
        <dbReference type="PROSITE" id="PS51471"/>
    </source>
</evidence>
<dbReference type="InterPro" id="IPR027443">
    <property type="entry name" value="IPNS-like_sf"/>
</dbReference>
<dbReference type="InterPro" id="IPR050231">
    <property type="entry name" value="Iron_ascorbate_oxido_reductase"/>
</dbReference>
<evidence type="ECO:0000256" key="3">
    <source>
        <dbReference type="RuleBase" id="RU003682"/>
    </source>
</evidence>
<keyword evidence="2 3" id="KW-0408">Iron</keyword>
<dbReference type="Proteomes" id="UP001497516">
    <property type="component" value="Chromosome 8"/>
</dbReference>
<dbReference type="GO" id="GO:0046872">
    <property type="term" value="F:metal ion binding"/>
    <property type="evidence" value="ECO:0007669"/>
    <property type="project" value="UniProtKB-KW"/>
</dbReference>
<keyword evidence="3" id="KW-0560">Oxidoreductase</keyword>
<protein>
    <recommendedName>
        <fullName evidence="4">Fe2OG dioxygenase domain-containing protein</fullName>
    </recommendedName>
</protein>
<dbReference type="PROSITE" id="PS51471">
    <property type="entry name" value="FE2OG_OXY"/>
    <property type="match status" value="1"/>
</dbReference>
<dbReference type="AlphaFoldDB" id="A0AAV2G9V5"/>
<comment type="similarity">
    <text evidence="3">Belongs to the iron/ascorbate-dependent oxidoreductase family.</text>
</comment>
<dbReference type="Gene3D" id="2.60.120.330">
    <property type="entry name" value="B-lactam Antibiotic, Isopenicillin N Synthase, Chain"/>
    <property type="match status" value="1"/>
</dbReference>
<organism evidence="5 6">
    <name type="scientific">Linum trigynum</name>
    <dbReference type="NCBI Taxonomy" id="586398"/>
    <lineage>
        <taxon>Eukaryota</taxon>
        <taxon>Viridiplantae</taxon>
        <taxon>Streptophyta</taxon>
        <taxon>Embryophyta</taxon>
        <taxon>Tracheophyta</taxon>
        <taxon>Spermatophyta</taxon>
        <taxon>Magnoliopsida</taxon>
        <taxon>eudicotyledons</taxon>
        <taxon>Gunneridae</taxon>
        <taxon>Pentapetalae</taxon>
        <taxon>rosids</taxon>
        <taxon>fabids</taxon>
        <taxon>Malpighiales</taxon>
        <taxon>Linaceae</taxon>
        <taxon>Linum</taxon>
    </lineage>
</organism>
<evidence type="ECO:0000313" key="6">
    <source>
        <dbReference type="Proteomes" id="UP001497516"/>
    </source>
</evidence>
<evidence type="ECO:0000313" key="5">
    <source>
        <dbReference type="EMBL" id="CAL1406295.1"/>
    </source>
</evidence>
<keyword evidence="1 3" id="KW-0479">Metal-binding</keyword>
<dbReference type="Pfam" id="PF14226">
    <property type="entry name" value="DIOX_N"/>
    <property type="match status" value="1"/>
</dbReference>
<keyword evidence="6" id="KW-1185">Reference proteome</keyword>
<evidence type="ECO:0000256" key="2">
    <source>
        <dbReference type="ARBA" id="ARBA00023004"/>
    </source>
</evidence>
<dbReference type="SUPFAM" id="SSF51197">
    <property type="entry name" value="Clavaminate synthase-like"/>
    <property type="match status" value="1"/>
</dbReference>
<feature type="domain" description="Fe2OG dioxygenase" evidence="4">
    <location>
        <begin position="174"/>
        <end position="273"/>
    </location>
</feature>
<dbReference type="EMBL" id="OZ034821">
    <property type="protein sequence ID" value="CAL1406295.1"/>
    <property type="molecule type" value="Genomic_DNA"/>
</dbReference>